<dbReference type="Proteomes" id="UP000243308">
    <property type="component" value="Unassembled WGS sequence"/>
</dbReference>
<evidence type="ECO:0000313" key="4">
    <source>
        <dbReference type="Proteomes" id="UP000243308"/>
    </source>
</evidence>
<feature type="region of interest" description="Disordered" evidence="1">
    <location>
        <begin position="505"/>
        <end position="617"/>
    </location>
</feature>
<proteinExistence type="predicted"/>
<reference evidence="3 4" key="1">
    <citation type="submission" date="2011-02" db="EMBL/GenBank/DDBJ databases">
        <title>The Genome Sequence of Mortierella verticillata NRRL 6337.</title>
        <authorList>
            <consortium name="The Broad Institute Genome Sequencing Platform"/>
            <person name="Russ C."/>
            <person name="Cuomo C."/>
            <person name="Burger G."/>
            <person name="Gray M.W."/>
            <person name="Holland P.W.H."/>
            <person name="King N."/>
            <person name="Lang F.B.F."/>
            <person name="Roger A.J."/>
            <person name="Ruiz-Trillo I."/>
            <person name="Young S.K."/>
            <person name="Zeng Q."/>
            <person name="Gargeya S."/>
            <person name="Alvarado L."/>
            <person name="Berlin A."/>
            <person name="Chapman S.B."/>
            <person name="Chen Z."/>
            <person name="Freedman E."/>
            <person name="Gellesch M."/>
            <person name="Goldberg J."/>
            <person name="Griggs A."/>
            <person name="Gujja S."/>
            <person name="Heilman E."/>
            <person name="Heiman D."/>
            <person name="Howarth C."/>
            <person name="Mehta T."/>
            <person name="Neiman D."/>
            <person name="Pearson M."/>
            <person name="Roberts A."/>
            <person name="Saif S."/>
            <person name="Shea T."/>
            <person name="Shenoy N."/>
            <person name="Sisk P."/>
            <person name="Stolte C."/>
            <person name="Sykes S."/>
            <person name="White J."/>
            <person name="Yandava C."/>
            <person name="Haas B."/>
            <person name="Nusbaum C."/>
            <person name="Birren B."/>
        </authorList>
    </citation>
    <scope>NUCLEOTIDE SEQUENCE [LARGE SCALE GENOMIC DNA]</scope>
    <source>
        <strain evidence="3 4">NRRL 6337</strain>
    </source>
</reference>
<protein>
    <submittedName>
        <fullName evidence="3">Uncharacterized protein</fullName>
    </submittedName>
</protein>
<feature type="compositionally biased region" description="Low complexity" evidence="1">
    <location>
        <begin position="48"/>
        <end position="71"/>
    </location>
</feature>
<feature type="compositionally biased region" description="Low complexity" evidence="1">
    <location>
        <begin position="505"/>
        <end position="521"/>
    </location>
</feature>
<dbReference type="EMBL" id="KN042431">
    <property type="protein sequence ID" value="KFH62593.1"/>
    <property type="molecule type" value="Genomic_DNA"/>
</dbReference>
<feature type="compositionally biased region" description="Basic and acidic residues" evidence="1">
    <location>
        <begin position="899"/>
        <end position="911"/>
    </location>
</feature>
<feature type="compositionally biased region" description="Low complexity" evidence="1">
    <location>
        <begin position="322"/>
        <end position="332"/>
    </location>
</feature>
<feature type="compositionally biased region" description="Polar residues" evidence="1">
    <location>
        <begin position="720"/>
        <end position="733"/>
    </location>
</feature>
<accession>A0A086TKW6</accession>
<feature type="region of interest" description="Disordered" evidence="1">
    <location>
        <begin position="897"/>
        <end position="1026"/>
    </location>
</feature>
<feature type="compositionally biased region" description="Polar residues" evidence="1">
    <location>
        <begin position="557"/>
        <end position="567"/>
    </location>
</feature>
<dbReference type="OrthoDB" id="2413627at2759"/>
<feature type="transmembrane region" description="Helical" evidence="2">
    <location>
        <begin position="1321"/>
        <end position="1338"/>
    </location>
</feature>
<keyword evidence="2" id="KW-1133">Transmembrane helix</keyword>
<evidence type="ECO:0000256" key="1">
    <source>
        <dbReference type="SAM" id="MobiDB-lite"/>
    </source>
</evidence>
<feature type="region of interest" description="Disordered" evidence="1">
    <location>
        <begin position="710"/>
        <end position="744"/>
    </location>
</feature>
<keyword evidence="2" id="KW-0472">Membrane</keyword>
<gene>
    <name evidence="3" type="ORF">MVEG_11986</name>
</gene>
<feature type="compositionally biased region" description="Polar residues" evidence="1">
    <location>
        <begin position="103"/>
        <end position="113"/>
    </location>
</feature>
<name>A0A086TKW6_9FUNG</name>
<feature type="compositionally biased region" description="Pro residues" evidence="1">
    <location>
        <begin position="974"/>
        <end position="1026"/>
    </location>
</feature>
<sequence>MENDELTQHPGVAPVSMKHAKEATLLQEAPSPQQQPPTLEKESAGEALQLQPLLGTLLQEEIPEPSSSHPTQQPPHPLEVEIPSQDLSTSLPPTMDPVPNLYDAQQQAQRSPKASIYIQNRSDTTSNTQLPHNTNDNTLIDDQTILEQLQPVSQANNGDQRLPPDSGDGDTTLTRQGSATRPPMTLNTSSETFDLKDMGDHMSPPLTTPKIVLSMDWEPSAPAVPAPFNQHNPNDRKDSTRSVSTLTSLLAAEKVSHGSPTIKKRPGIQPYYHAFGNMGALYPTGSLSYNSAIPSTPRRDSATSSLVSSIAELPSESTEQAPSPYDSDQQDQQHQHSHHFHRPHFHGLRRSLSMGKTGKTGFTTRLKNLRQKHGAMSQDGFTSGESDSEYMQDAPLDPSSTPRPTALPPRLKKVPDSTMPLPPTRLNSSASTTSLSTSMGTPYGYGGMGVAPLSISTKFIGTLSGHHSASTTDLTAIREHRDLPRDSSTTRLKEMLKRNVGLSSPALSTASLTPPTSMASPGGVLDDLQPYQSRFSVSRLTGRRKGEHSRLRRGDSSLGTSRATFATSDEEEPLTIPSRQHRYRHLFHRHDSSRQASPGIGDGKNAKDGSRRKERTTNVYIPSVSKALQEARANNNDPNTLLAELEPLPPKFVLAFSALKRRYSPAPSVDTTSITGPGSLANKIINIPPLPVLMYAIPSIAPGTGYAVGGGGGGRGSPGQKSTTMTAISSGGTNVPFPSSSLPRLPPSHVPVPEKLIEPTPLCTKVFLFKSYQNSRFQGHYIFRIVQDRVEYGKLPVTKESCCSQYFRQADVTYRLLEKNYRLSKDAKQEMLVQHQHEWAERRRLSKEEKFMPLWSTLDKNLTTMSAPVPRKKSVVMLVGGYETDSDHATTLASSRATFHGDARAEKKEESYMQEANPQRGPVRVLLSGRGDSGVLTQSSKMDAPLTHQVSDNATSEERRRDSDLSTVRSVTPELPPTPPPEISVMPPPELSLTPPPEFSPTPSPPELSLIPPPPPPEATLSPSPPNLENTKVGLVPKAATKPLLFPRLSYEQAWQEAQMQAVDDAYWYRRERDRCLEAAEAHYGLDLYLSEITRGVEYERFEAVAQTEILNENRDTTLFTIMNGDKTNVMWLESPSVKLKNEFMNWFAIAVMGRGEPEVACSVIAESSGKTHLDLLVENSVKRTPTKIELKERNADILIDLTSVQLTLLEKKISEKRQQICAEMSLIEDVLGQLDNLDESAKRAATSMLNAIETQEVQLALQPSITTGLTLAETVVQKLKEVDERIVACTKVMTAARHNLNRLRYEAELELRSMRRIRQYKIVIGVILLVLLTVLYYRRQIMAAAATALEATSSSAMSMISHRCVASAGGQGGAAGEEKSLFSAWNPREFLMQHMQDVVAPDSDEALQQCPSSLF</sequence>
<dbReference type="EMBL" id="KN042431">
    <property type="protein sequence ID" value="KFH62594.1"/>
    <property type="molecule type" value="Genomic_DNA"/>
</dbReference>
<evidence type="ECO:0000256" key="2">
    <source>
        <dbReference type="SAM" id="Phobius"/>
    </source>
</evidence>
<feature type="region of interest" description="Disordered" evidence="1">
    <location>
        <begin position="1"/>
        <end position="113"/>
    </location>
</feature>
<organism evidence="3 4">
    <name type="scientific">Podila verticillata NRRL 6337</name>
    <dbReference type="NCBI Taxonomy" id="1069443"/>
    <lineage>
        <taxon>Eukaryota</taxon>
        <taxon>Fungi</taxon>
        <taxon>Fungi incertae sedis</taxon>
        <taxon>Mucoromycota</taxon>
        <taxon>Mortierellomycotina</taxon>
        <taxon>Mortierellomycetes</taxon>
        <taxon>Mortierellales</taxon>
        <taxon>Mortierellaceae</taxon>
        <taxon>Podila</taxon>
    </lineage>
</organism>
<keyword evidence="2" id="KW-0812">Transmembrane</keyword>
<feature type="region of interest" description="Disordered" evidence="1">
    <location>
        <begin position="293"/>
        <end position="435"/>
    </location>
</feature>
<feature type="compositionally biased region" description="Basic residues" evidence="1">
    <location>
        <begin position="335"/>
        <end position="349"/>
    </location>
</feature>
<feature type="compositionally biased region" description="Polar residues" evidence="1">
    <location>
        <begin position="169"/>
        <end position="192"/>
    </location>
</feature>
<feature type="compositionally biased region" description="Basic residues" evidence="1">
    <location>
        <begin position="579"/>
        <end position="588"/>
    </location>
</feature>
<evidence type="ECO:0000313" key="3">
    <source>
        <dbReference type="EMBL" id="KFH62593.1"/>
    </source>
</evidence>
<feature type="region of interest" description="Disordered" evidence="1">
    <location>
        <begin position="152"/>
        <end position="203"/>
    </location>
</feature>
<keyword evidence="4" id="KW-1185">Reference proteome</keyword>
<feature type="compositionally biased region" description="Polar residues" evidence="1">
    <location>
        <begin position="530"/>
        <end position="539"/>
    </location>
</feature>